<organism evidence="1 2">
    <name type="scientific">Paracoccidioides brasiliensis</name>
    <dbReference type="NCBI Taxonomy" id="121759"/>
    <lineage>
        <taxon>Eukaryota</taxon>
        <taxon>Fungi</taxon>
        <taxon>Dikarya</taxon>
        <taxon>Ascomycota</taxon>
        <taxon>Pezizomycotina</taxon>
        <taxon>Eurotiomycetes</taxon>
        <taxon>Eurotiomycetidae</taxon>
        <taxon>Onygenales</taxon>
        <taxon>Ajellomycetaceae</taxon>
        <taxon>Paracoccidioides</taxon>
    </lineage>
</organism>
<sequence>ALRDRGLNAKFRRKSESSLMKSLLQTLQNLIIFVDLISLSLKRYLRFLTGSGHY</sequence>
<protein>
    <submittedName>
        <fullName evidence="1">Uncharacterized protein</fullName>
    </submittedName>
</protein>
<reference evidence="1 2" key="1">
    <citation type="submission" date="2016-06" db="EMBL/GenBank/DDBJ databases">
        <authorList>
            <person name="Kjaerup R.B."/>
            <person name="Dalgaard T.S."/>
            <person name="Juul-Madsen H.R."/>
        </authorList>
    </citation>
    <scope>NUCLEOTIDE SEQUENCE [LARGE SCALE GENOMIC DNA]</scope>
    <source>
        <strain evidence="1 2">Pb300</strain>
    </source>
</reference>
<gene>
    <name evidence="1" type="ORF">ACO22_08145</name>
</gene>
<evidence type="ECO:0000313" key="1">
    <source>
        <dbReference type="EMBL" id="ODH12559.1"/>
    </source>
</evidence>
<proteinExistence type="predicted"/>
<dbReference type="Proteomes" id="UP000242814">
    <property type="component" value="Unassembled WGS sequence"/>
</dbReference>
<comment type="caution">
    <text evidence="1">The sequence shown here is derived from an EMBL/GenBank/DDBJ whole genome shotgun (WGS) entry which is preliminary data.</text>
</comment>
<name>A0A1D2J2N8_PARBR</name>
<dbReference type="AlphaFoldDB" id="A0A1D2J2N8"/>
<evidence type="ECO:0000313" key="2">
    <source>
        <dbReference type="Proteomes" id="UP000242814"/>
    </source>
</evidence>
<dbReference type="EMBL" id="LZYO01001053">
    <property type="protein sequence ID" value="ODH12559.1"/>
    <property type="molecule type" value="Genomic_DNA"/>
</dbReference>
<feature type="non-terminal residue" evidence="1">
    <location>
        <position position="1"/>
    </location>
</feature>
<accession>A0A1D2J2N8</accession>